<dbReference type="Proteomes" id="UP001419268">
    <property type="component" value="Unassembled WGS sequence"/>
</dbReference>
<protein>
    <submittedName>
        <fullName evidence="1">Uncharacterized protein</fullName>
    </submittedName>
</protein>
<dbReference type="EMBL" id="JBBNAG010000005">
    <property type="protein sequence ID" value="KAK9132500.1"/>
    <property type="molecule type" value="Genomic_DNA"/>
</dbReference>
<gene>
    <name evidence="1" type="ORF">Scep_012028</name>
</gene>
<name>A0AAP0JFA2_9MAGN</name>
<dbReference type="AlphaFoldDB" id="A0AAP0JFA2"/>
<reference evidence="1 2" key="1">
    <citation type="submission" date="2024-01" db="EMBL/GenBank/DDBJ databases">
        <title>Genome assemblies of Stephania.</title>
        <authorList>
            <person name="Yang L."/>
        </authorList>
    </citation>
    <scope>NUCLEOTIDE SEQUENCE [LARGE SCALE GENOMIC DNA]</scope>
    <source>
        <strain evidence="1">JXDWG</strain>
        <tissue evidence="1">Leaf</tissue>
    </source>
</reference>
<accession>A0AAP0JFA2</accession>
<evidence type="ECO:0000313" key="2">
    <source>
        <dbReference type="Proteomes" id="UP001419268"/>
    </source>
</evidence>
<evidence type="ECO:0000313" key="1">
    <source>
        <dbReference type="EMBL" id="KAK9132500.1"/>
    </source>
</evidence>
<organism evidence="1 2">
    <name type="scientific">Stephania cephalantha</name>
    <dbReference type="NCBI Taxonomy" id="152367"/>
    <lineage>
        <taxon>Eukaryota</taxon>
        <taxon>Viridiplantae</taxon>
        <taxon>Streptophyta</taxon>
        <taxon>Embryophyta</taxon>
        <taxon>Tracheophyta</taxon>
        <taxon>Spermatophyta</taxon>
        <taxon>Magnoliopsida</taxon>
        <taxon>Ranunculales</taxon>
        <taxon>Menispermaceae</taxon>
        <taxon>Menispermoideae</taxon>
        <taxon>Cissampelideae</taxon>
        <taxon>Stephania</taxon>
    </lineage>
</organism>
<proteinExistence type="predicted"/>
<keyword evidence="2" id="KW-1185">Reference proteome</keyword>
<sequence>MVHRNTCYSALCRSIFTLIPCCTINEENLGGTSWVDIIQQTLSLSTLLMSHSRTFLEHFMEPIIRLQFLDNVISFFDWYQPSILASELYVLHVRLILEFLLPGVANTNLVFILMDAYALQSNIPL</sequence>
<comment type="caution">
    <text evidence="1">The sequence shown here is derived from an EMBL/GenBank/DDBJ whole genome shotgun (WGS) entry which is preliminary data.</text>
</comment>